<evidence type="ECO:0000256" key="1">
    <source>
        <dbReference type="ARBA" id="ARBA00001933"/>
    </source>
</evidence>
<dbReference type="GO" id="GO:0004124">
    <property type="term" value="F:cysteine synthase activity"/>
    <property type="evidence" value="ECO:0007669"/>
    <property type="project" value="UniProtKB-EC"/>
</dbReference>
<keyword evidence="3" id="KW-0663">Pyridoxal phosphate</keyword>
<dbReference type="InterPro" id="IPR001216">
    <property type="entry name" value="P-phosphate_BS"/>
</dbReference>
<dbReference type="GO" id="GO:0006535">
    <property type="term" value="P:cysteine biosynthetic process from serine"/>
    <property type="evidence" value="ECO:0007669"/>
    <property type="project" value="InterPro"/>
</dbReference>
<dbReference type="SUPFAM" id="SSF53686">
    <property type="entry name" value="Tryptophan synthase beta subunit-like PLP-dependent enzymes"/>
    <property type="match status" value="1"/>
</dbReference>
<gene>
    <name evidence="6" type="ORF">MNBD_ACTINO01-2388</name>
</gene>
<evidence type="ECO:0000313" key="6">
    <source>
        <dbReference type="EMBL" id="VAW08639.1"/>
    </source>
</evidence>
<dbReference type="InterPro" id="IPR036052">
    <property type="entry name" value="TrpB-like_PALP_sf"/>
</dbReference>
<dbReference type="AlphaFoldDB" id="A0A3B0T955"/>
<dbReference type="InterPro" id="IPR001926">
    <property type="entry name" value="TrpB-like_PALP"/>
</dbReference>
<sequence>MDIHDNIVEAIGNTPLVRLARLHRNGNLVAKIEYMNPGGSIKDRIGVGMIERAEANGWLKPGDTIVEPTSGNTGVGLAMVAAIRGYKLICVMQDKQSKEKQDLLRAYGAEVIVCPTDVAPEDPRSYYSVSNELAQRPGHYRPDQYSNPANPQAHVEGTGPEIWEQTEGKIDILVAGVGTGGTIS</sequence>
<feature type="region of interest" description="Disordered" evidence="4">
    <location>
        <begin position="137"/>
        <end position="156"/>
    </location>
</feature>
<evidence type="ECO:0000256" key="3">
    <source>
        <dbReference type="ARBA" id="ARBA00022898"/>
    </source>
</evidence>
<dbReference type="PROSITE" id="PS00901">
    <property type="entry name" value="CYS_SYNTHASE"/>
    <property type="match status" value="1"/>
</dbReference>
<organism evidence="6">
    <name type="scientific">hydrothermal vent metagenome</name>
    <dbReference type="NCBI Taxonomy" id="652676"/>
    <lineage>
        <taxon>unclassified sequences</taxon>
        <taxon>metagenomes</taxon>
        <taxon>ecological metagenomes</taxon>
    </lineage>
</organism>
<dbReference type="FunFam" id="3.40.50.1100:FF:000003">
    <property type="entry name" value="Cystathionine beta-synthase"/>
    <property type="match status" value="1"/>
</dbReference>
<protein>
    <submittedName>
        <fullName evidence="6">Cysteine synthase</fullName>
        <ecNumber evidence="6">2.5.1.47</ecNumber>
    </submittedName>
</protein>
<feature type="domain" description="Tryptophan synthase beta chain-like PALP" evidence="5">
    <location>
        <begin position="9"/>
        <end position="184"/>
    </location>
</feature>
<dbReference type="Pfam" id="PF00291">
    <property type="entry name" value="PALP"/>
    <property type="match status" value="1"/>
</dbReference>
<dbReference type="PANTHER" id="PTHR10314">
    <property type="entry name" value="CYSTATHIONINE BETA-SYNTHASE"/>
    <property type="match status" value="1"/>
</dbReference>
<dbReference type="EMBL" id="UOEI01000621">
    <property type="protein sequence ID" value="VAW08639.1"/>
    <property type="molecule type" value="Genomic_DNA"/>
</dbReference>
<name>A0A3B0T955_9ZZZZ</name>
<comment type="cofactor">
    <cofactor evidence="1">
        <name>pyridoxal 5'-phosphate</name>
        <dbReference type="ChEBI" id="CHEBI:597326"/>
    </cofactor>
</comment>
<evidence type="ECO:0000256" key="4">
    <source>
        <dbReference type="SAM" id="MobiDB-lite"/>
    </source>
</evidence>
<comment type="similarity">
    <text evidence="2">Belongs to the cysteine synthase/cystathionine beta-synthase family.</text>
</comment>
<evidence type="ECO:0000256" key="2">
    <source>
        <dbReference type="ARBA" id="ARBA00007103"/>
    </source>
</evidence>
<dbReference type="EC" id="2.5.1.47" evidence="6"/>
<dbReference type="InterPro" id="IPR050214">
    <property type="entry name" value="Cys_Synth/Cystath_Beta-Synth"/>
</dbReference>
<feature type="non-terminal residue" evidence="6">
    <location>
        <position position="184"/>
    </location>
</feature>
<evidence type="ECO:0000259" key="5">
    <source>
        <dbReference type="Pfam" id="PF00291"/>
    </source>
</evidence>
<dbReference type="CDD" id="cd01561">
    <property type="entry name" value="CBS_like"/>
    <property type="match status" value="1"/>
</dbReference>
<proteinExistence type="inferred from homology"/>
<accession>A0A3B0T955</accession>
<keyword evidence="6" id="KW-0808">Transferase</keyword>
<dbReference type="Gene3D" id="3.40.50.1100">
    <property type="match status" value="2"/>
</dbReference>
<reference evidence="6" key="1">
    <citation type="submission" date="2018-06" db="EMBL/GenBank/DDBJ databases">
        <authorList>
            <person name="Zhirakovskaya E."/>
        </authorList>
    </citation>
    <scope>NUCLEOTIDE SEQUENCE</scope>
</reference>